<gene>
    <name evidence="2" type="ORF">LIER_06099</name>
</gene>
<dbReference type="PROSITE" id="PS50181">
    <property type="entry name" value="FBOX"/>
    <property type="match status" value="1"/>
</dbReference>
<comment type="caution">
    <text evidence="2">The sequence shown here is derived from an EMBL/GenBank/DDBJ whole genome shotgun (WGS) entry which is preliminary data.</text>
</comment>
<sequence>MELQVCKGGGRMNSQKRKFVTTIDESKEHRTLCLDEIHEDLLERVLAWLPTSTFFRASSVCKRWKLLANSSTFKSACSRVPSRNPWYFMVNSQSNLFNQQHCIVFDSEENNWKKLNHNLPMQNSSCSDFLPVASSGGLLCFKNAFGEFIVTNPINGNFRQISALDSDQETENLLAIAMVPVAIDSSYKLVSVSGEFQELSLRVYSSRSQLWEEEVTLRRNNHTTFGTSKDHDGDEESSEYFLSKWGNVVSPNLQRSPCKRYSSVIVEKGGEEIMYFLNSTGKIIRCNLTNSCYDEYPRLLPINYEYSIDLVQCGGEMMVILLSEFLESASLKVWSLDEKSHSWQQVAMMPPSMSQEFYSKKVDINCTASTGGDQIFVCLSSHDEVYRYYLCNLSDNNWVELSPSCVDDKRDREFVCAFAFEPRIEAEV</sequence>
<dbReference type="InterPro" id="IPR036047">
    <property type="entry name" value="F-box-like_dom_sf"/>
</dbReference>
<dbReference type="SUPFAM" id="SSF81383">
    <property type="entry name" value="F-box domain"/>
    <property type="match status" value="1"/>
</dbReference>
<evidence type="ECO:0000259" key="1">
    <source>
        <dbReference type="PROSITE" id="PS50181"/>
    </source>
</evidence>
<keyword evidence="3" id="KW-1185">Reference proteome</keyword>
<dbReference type="InterPro" id="IPR050796">
    <property type="entry name" value="SCF_F-box_component"/>
</dbReference>
<protein>
    <recommendedName>
        <fullName evidence="1">F-box domain-containing protein</fullName>
    </recommendedName>
</protein>
<organism evidence="2 3">
    <name type="scientific">Lithospermum erythrorhizon</name>
    <name type="common">Purple gromwell</name>
    <name type="synonym">Lithospermum officinale var. erythrorhizon</name>
    <dbReference type="NCBI Taxonomy" id="34254"/>
    <lineage>
        <taxon>Eukaryota</taxon>
        <taxon>Viridiplantae</taxon>
        <taxon>Streptophyta</taxon>
        <taxon>Embryophyta</taxon>
        <taxon>Tracheophyta</taxon>
        <taxon>Spermatophyta</taxon>
        <taxon>Magnoliopsida</taxon>
        <taxon>eudicotyledons</taxon>
        <taxon>Gunneridae</taxon>
        <taxon>Pentapetalae</taxon>
        <taxon>asterids</taxon>
        <taxon>lamiids</taxon>
        <taxon>Boraginales</taxon>
        <taxon>Boraginaceae</taxon>
        <taxon>Boraginoideae</taxon>
        <taxon>Lithospermeae</taxon>
        <taxon>Lithospermum</taxon>
    </lineage>
</organism>
<evidence type="ECO:0000313" key="3">
    <source>
        <dbReference type="Proteomes" id="UP001454036"/>
    </source>
</evidence>
<dbReference type="EMBL" id="BAABME010000868">
    <property type="protein sequence ID" value="GAA0146058.1"/>
    <property type="molecule type" value="Genomic_DNA"/>
</dbReference>
<dbReference type="InterPro" id="IPR011043">
    <property type="entry name" value="Gal_Oxase/kelch_b-propeller"/>
</dbReference>
<proteinExistence type="predicted"/>
<dbReference type="InterPro" id="IPR001810">
    <property type="entry name" value="F-box_dom"/>
</dbReference>
<feature type="domain" description="F-box" evidence="1">
    <location>
        <begin position="31"/>
        <end position="76"/>
    </location>
</feature>
<dbReference type="PANTHER" id="PTHR31672">
    <property type="entry name" value="BNACNNG10540D PROTEIN"/>
    <property type="match status" value="1"/>
</dbReference>
<name>A0AAV3P7Q2_LITER</name>
<evidence type="ECO:0000313" key="2">
    <source>
        <dbReference type="EMBL" id="GAA0146058.1"/>
    </source>
</evidence>
<dbReference type="Gene3D" id="1.20.1280.50">
    <property type="match status" value="1"/>
</dbReference>
<dbReference type="AlphaFoldDB" id="A0AAV3P7Q2"/>
<dbReference type="SUPFAM" id="SSF50965">
    <property type="entry name" value="Galactose oxidase, central domain"/>
    <property type="match status" value="1"/>
</dbReference>
<accession>A0AAV3P7Q2</accession>
<reference evidence="2 3" key="1">
    <citation type="submission" date="2024-01" db="EMBL/GenBank/DDBJ databases">
        <title>The complete chloroplast genome sequence of Lithospermum erythrorhizon: insights into the phylogenetic relationship among Boraginaceae species and the maternal lineages of purple gromwells.</title>
        <authorList>
            <person name="Okada T."/>
            <person name="Watanabe K."/>
        </authorList>
    </citation>
    <scope>NUCLEOTIDE SEQUENCE [LARGE SCALE GENOMIC DNA]</scope>
</reference>
<dbReference type="PANTHER" id="PTHR31672:SF7">
    <property type="entry name" value="F-BOX DOMAIN-CONTAINING PROTEIN"/>
    <property type="match status" value="1"/>
</dbReference>
<dbReference type="Pfam" id="PF00646">
    <property type="entry name" value="F-box"/>
    <property type="match status" value="1"/>
</dbReference>
<dbReference type="Proteomes" id="UP001454036">
    <property type="component" value="Unassembled WGS sequence"/>
</dbReference>